<dbReference type="InterPro" id="IPR050362">
    <property type="entry name" value="Cation-dep_OMT"/>
</dbReference>
<comment type="similarity">
    <text evidence="4">Belongs to the class I-like SAM-binding methyltransferase superfamily. Cation-dependent O-methyltransferase family.</text>
</comment>
<evidence type="ECO:0008006" key="7">
    <source>
        <dbReference type="Google" id="ProtNLM"/>
    </source>
</evidence>
<dbReference type="GO" id="GO:0032259">
    <property type="term" value="P:methylation"/>
    <property type="evidence" value="ECO:0007669"/>
    <property type="project" value="UniProtKB-KW"/>
</dbReference>
<reference evidence="5 6" key="1">
    <citation type="submission" date="2023-11" db="EMBL/GenBank/DDBJ databases">
        <title>Dfirmibasis_genome.</title>
        <authorList>
            <person name="Edelbroek B."/>
            <person name="Kjellin J."/>
            <person name="Jerlstrom-Hultqvist J."/>
            <person name="Soderbom F."/>
        </authorList>
    </citation>
    <scope>NUCLEOTIDE SEQUENCE [LARGE SCALE GENOMIC DNA]</scope>
    <source>
        <strain evidence="5 6">TNS-C-14</strain>
    </source>
</reference>
<dbReference type="Gene3D" id="3.40.50.150">
    <property type="entry name" value="Vaccinia Virus protein VP39"/>
    <property type="match status" value="1"/>
</dbReference>
<dbReference type="InterPro" id="IPR029063">
    <property type="entry name" value="SAM-dependent_MTases_sf"/>
</dbReference>
<name>A0AAN7TR84_9MYCE</name>
<dbReference type="GO" id="GO:0008171">
    <property type="term" value="F:O-methyltransferase activity"/>
    <property type="evidence" value="ECO:0007669"/>
    <property type="project" value="InterPro"/>
</dbReference>
<comment type="caution">
    <text evidence="5">The sequence shown here is derived from an EMBL/GenBank/DDBJ whole genome shotgun (WGS) entry which is preliminary data.</text>
</comment>
<evidence type="ECO:0000313" key="5">
    <source>
        <dbReference type="EMBL" id="KAK5574661.1"/>
    </source>
</evidence>
<keyword evidence="3" id="KW-0949">S-adenosyl-L-methionine</keyword>
<keyword evidence="1" id="KW-0489">Methyltransferase</keyword>
<dbReference type="AlphaFoldDB" id="A0AAN7TR84"/>
<dbReference type="Pfam" id="PF01596">
    <property type="entry name" value="Methyltransf_3"/>
    <property type="match status" value="1"/>
</dbReference>
<proteinExistence type="inferred from homology"/>
<evidence type="ECO:0000313" key="6">
    <source>
        <dbReference type="Proteomes" id="UP001344447"/>
    </source>
</evidence>
<dbReference type="EMBL" id="JAVFKY010000006">
    <property type="protein sequence ID" value="KAK5574661.1"/>
    <property type="molecule type" value="Genomic_DNA"/>
</dbReference>
<evidence type="ECO:0000256" key="1">
    <source>
        <dbReference type="ARBA" id="ARBA00022603"/>
    </source>
</evidence>
<keyword evidence="6" id="KW-1185">Reference proteome</keyword>
<dbReference type="PANTHER" id="PTHR10509">
    <property type="entry name" value="O-METHYLTRANSFERASE-RELATED"/>
    <property type="match status" value="1"/>
</dbReference>
<dbReference type="GO" id="GO:0008757">
    <property type="term" value="F:S-adenosylmethionine-dependent methyltransferase activity"/>
    <property type="evidence" value="ECO:0007669"/>
    <property type="project" value="TreeGrafter"/>
</dbReference>
<dbReference type="PANTHER" id="PTHR10509:SF14">
    <property type="entry name" value="CAFFEOYL-COA O-METHYLTRANSFERASE 3-RELATED"/>
    <property type="match status" value="1"/>
</dbReference>
<dbReference type="SUPFAM" id="SSF53335">
    <property type="entry name" value="S-adenosyl-L-methionine-dependent methyltransferases"/>
    <property type="match status" value="1"/>
</dbReference>
<dbReference type="CDD" id="cd02440">
    <property type="entry name" value="AdoMet_MTases"/>
    <property type="match status" value="1"/>
</dbReference>
<dbReference type="PROSITE" id="PS51682">
    <property type="entry name" value="SAM_OMT_I"/>
    <property type="match status" value="1"/>
</dbReference>
<dbReference type="InterPro" id="IPR002935">
    <property type="entry name" value="SAM_O-MeTrfase"/>
</dbReference>
<evidence type="ECO:0000256" key="4">
    <source>
        <dbReference type="ARBA" id="ARBA00023453"/>
    </source>
</evidence>
<keyword evidence="2" id="KW-0808">Transferase</keyword>
<evidence type="ECO:0000256" key="3">
    <source>
        <dbReference type="ARBA" id="ARBA00022691"/>
    </source>
</evidence>
<protein>
    <recommendedName>
        <fullName evidence="7">Caffeoyl-CoA O-methyltransferase</fullName>
    </recommendedName>
</protein>
<gene>
    <name evidence="5" type="ORF">RB653_009914</name>
</gene>
<organism evidence="5 6">
    <name type="scientific">Dictyostelium firmibasis</name>
    <dbReference type="NCBI Taxonomy" id="79012"/>
    <lineage>
        <taxon>Eukaryota</taxon>
        <taxon>Amoebozoa</taxon>
        <taxon>Evosea</taxon>
        <taxon>Eumycetozoa</taxon>
        <taxon>Dictyostelia</taxon>
        <taxon>Dictyosteliales</taxon>
        <taxon>Dictyosteliaceae</taxon>
        <taxon>Dictyostelium</taxon>
    </lineage>
</organism>
<accession>A0AAN7TR84</accession>
<dbReference type="Proteomes" id="UP001344447">
    <property type="component" value="Unassembled WGS sequence"/>
</dbReference>
<evidence type="ECO:0000256" key="2">
    <source>
        <dbReference type="ARBA" id="ARBA00022679"/>
    </source>
</evidence>
<sequence length="251" mass="28714">MDPEIFQKHLKKLYQINKGKVVITNEVVQFSQNHSEPLHSVQKELIEYTNTKFENNSYMLTDCNQNQFFTLLLKVLNAKKVIDVGVYTGLSSLSFALALPEDGKVIGLDICKDYEECCHHYWKKANVDHKIELVIDNAKNSLQNLIDNGESGTFDFIFIDADKYSYDCYYELSLKLIRKGGIIAFDNVLFFGATTIDQNSTKPEHQIFFGCPPFQSMVDSLILLNEKIAKDERVYKTMLPLSDGITLVTKK</sequence>